<dbReference type="Proteomes" id="UP000472270">
    <property type="component" value="Unassembled WGS sequence"/>
</dbReference>
<evidence type="ECO:0000256" key="2">
    <source>
        <dbReference type="SAM" id="MobiDB-lite"/>
    </source>
</evidence>
<organism evidence="3 4">
    <name type="scientific">Sinocyclocheilus rhinocerous</name>
    <dbReference type="NCBI Taxonomy" id="307959"/>
    <lineage>
        <taxon>Eukaryota</taxon>
        <taxon>Metazoa</taxon>
        <taxon>Chordata</taxon>
        <taxon>Craniata</taxon>
        <taxon>Vertebrata</taxon>
        <taxon>Euteleostomi</taxon>
        <taxon>Actinopterygii</taxon>
        <taxon>Neopterygii</taxon>
        <taxon>Teleostei</taxon>
        <taxon>Ostariophysi</taxon>
        <taxon>Cypriniformes</taxon>
        <taxon>Cyprinidae</taxon>
        <taxon>Cyprininae</taxon>
        <taxon>Sinocyclocheilus</taxon>
    </lineage>
</organism>
<feature type="region of interest" description="Disordered" evidence="2">
    <location>
        <begin position="34"/>
        <end position="57"/>
    </location>
</feature>
<accession>A0A673GZK4</accession>
<dbReference type="Ensembl" id="ENSSRHT00000019488.1">
    <property type="protein sequence ID" value="ENSSRHP00000018894.1"/>
    <property type="gene ID" value="ENSSRHG00000010222.1"/>
</dbReference>
<dbReference type="AlphaFoldDB" id="A0A673GZK4"/>
<protein>
    <submittedName>
        <fullName evidence="3">Si:dkeyp-86h10.3</fullName>
    </submittedName>
</protein>
<feature type="compositionally biased region" description="Polar residues" evidence="2">
    <location>
        <begin position="34"/>
        <end position="51"/>
    </location>
</feature>
<dbReference type="PANTHER" id="PTHR14581:SF4">
    <property type="entry name" value="PROLINE-RICH PROTEIN 15"/>
    <property type="match status" value="1"/>
</dbReference>
<reference evidence="3" key="2">
    <citation type="submission" date="2025-09" db="UniProtKB">
        <authorList>
            <consortium name="Ensembl"/>
        </authorList>
    </citation>
    <scope>IDENTIFICATION</scope>
</reference>
<evidence type="ECO:0000256" key="1">
    <source>
        <dbReference type="ARBA" id="ARBA00010096"/>
    </source>
</evidence>
<evidence type="ECO:0000313" key="3">
    <source>
        <dbReference type="Ensembl" id="ENSSRHP00000018894.1"/>
    </source>
</evidence>
<dbReference type="InterPro" id="IPR028237">
    <property type="entry name" value="PRR15"/>
</dbReference>
<evidence type="ECO:0000313" key="4">
    <source>
        <dbReference type="Proteomes" id="UP000472270"/>
    </source>
</evidence>
<keyword evidence="4" id="KW-1185">Reference proteome</keyword>
<sequence length="105" mass="12003">MCIVLIGLVRIDQLFTLKKKSTYGTITLQEFGNATSVKPTGGDNKNGNLISDETYDDSQLEPSFNEYTCRRNWTVSRSGRFKEKRRVRVTMPENNFYDKNIAAAK</sequence>
<reference evidence="3" key="1">
    <citation type="submission" date="2025-08" db="UniProtKB">
        <authorList>
            <consortium name="Ensembl"/>
        </authorList>
    </citation>
    <scope>IDENTIFICATION</scope>
</reference>
<proteinExistence type="inferred from homology"/>
<comment type="similarity">
    <text evidence="1">Belongs to the PRR15 family.</text>
</comment>
<dbReference type="PANTHER" id="PTHR14581">
    <property type="match status" value="1"/>
</dbReference>
<name>A0A673GZK4_9TELE</name>
<dbReference type="Pfam" id="PF15321">
    <property type="entry name" value="ATAD4"/>
    <property type="match status" value="1"/>
</dbReference>